<dbReference type="Pfam" id="PF00400">
    <property type="entry name" value="WD40"/>
    <property type="match status" value="2"/>
</dbReference>
<dbReference type="PROSITE" id="PS50082">
    <property type="entry name" value="WD_REPEATS_2"/>
    <property type="match status" value="2"/>
</dbReference>
<feature type="non-terminal residue" evidence="4">
    <location>
        <position position="90"/>
    </location>
</feature>
<dbReference type="Gene3D" id="2.130.10.10">
    <property type="entry name" value="YVTN repeat-like/Quinoprotein amine dehydrogenase"/>
    <property type="match status" value="1"/>
</dbReference>
<gene>
    <name evidence="4" type="ORF">HaLaN_21860</name>
</gene>
<feature type="repeat" description="WD" evidence="3">
    <location>
        <begin position="1"/>
        <end position="30"/>
    </location>
</feature>
<sequence length="90" mass="9506">MGVVNAVSIDRQGLRCVTTSDDHTVRVWNLVSGCCEQVLQGHGVAAYGVVFDVAISADGSLAATVSEDFSCRVWDLDSEEGLHVLEGHSG</sequence>
<comment type="caution">
    <text evidence="4">The sequence shown here is derived from an EMBL/GenBank/DDBJ whole genome shotgun (WGS) entry which is preliminary data.</text>
</comment>
<feature type="repeat" description="WD" evidence="3">
    <location>
        <begin position="50"/>
        <end position="84"/>
    </location>
</feature>
<evidence type="ECO:0000256" key="3">
    <source>
        <dbReference type="PROSITE-ProRule" id="PRU00221"/>
    </source>
</evidence>
<evidence type="ECO:0000256" key="2">
    <source>
        <dbReference type="ARBA" id="ARBA00022737"/>
    </source>
</evidence>
<dbReference type="InterPro" id="IPR036322">
    <property type="entry name" value="WD40_repeat_dom_sf"/>
</dbReference>
<keyword evidence="5" id="KW-1185">Reference proteome</keyword>
<evidence type="ECO:0000313" key="5">
    <source>
        <dbReference type="Proteomes" id="UP000485058"/>
    </source>
</evidence>
<dbReference type="EMBL" id="BLLF01002451">
    <property type="protein sequence ID" value="GFH24128.1"/>
    <property type="molecule type" value="Genomic_DNA"/>
</dbReference>
<reference evidence="4 5" key="1">
    <citation type="submission" date="2020-02" db="EMBL/GenBank/DDBJ databases">
        <title>Draft genome sequence of Haematococcus lacustris strain NIES-144.</title>
        <authorList>
            <person name="Morimoto D."/>
            <person name="Nakagawa S."/>
            <person name="Yoshida T."/>
            <person name="Sawayama S."/>
        </authorList>
    </citation>
    <scope>NUCLEOTIDE SEQUENCE [LARGE SCALE GENOMIC DNA]</scope>
    <source>
        <strain evidence="4 5">NIES-144</strain>
    </source>
</reference>
<name>A0A699ZZY5_HAELA</name>
<accession>A0A699ZZY5</accession>
<organism evidence="4 5">
    <name type="scientific">Haematococcus lacustris</name>
    <name type="common">Green alga</name>
    <name type="synonym">Haematococcus pluvialis</name>
    <dbReference type="NCBI Taxonomy" id="44745"/>
    <lineage>
        <taxon>Eukaryota</taxon>
        <taxon>Viridiplantae</taxon>
        <taxon>Chlorophyta</taxon>
        <taxon>core chlorophytes</taxon>
        <taxon>Chlorophyceae</taxon>
        <taxon>CS clade</taxon>
        <taxon>Chlamydomonadales</taxon>
        <taxon>Haematococcaceae</taxon>
        <taxon>Haematococcus</taxon>
    </lineage>
</organism>
<keyword evidence="2" id="KW-0677">Repeat</keyword>
<dbReference type="GO" id="GO:0005669">
    <property type="term" value="C:transcription factor TFIID complex"/>
    <property type="evidence" value="ECO:0007669"/>
    <property type="project" value="TreeGrafter"/>
</dbReference>
<keyword evidence="1 3" id="KW-0853">WD repeat</keyword>
<proteinExistence type="predicted"/>
<dbReference type="Proteomes" id="UP000485058">
    <property type="component" value="Unassembled WGS sequence"/>
</dbReference>
<dbReference type="AlphaFoldDB" id="A0A699ZZY5"/>
<protein>
    <submittedName>
        <fullName evidence="4">WD_REPEATS_REGION domain-containing protein</fullName>
    </submittedName>
</protein>
<evidence type="ECO:0000313" key="4">
    <source>
        <dbReference type="EMBL" id="GFH24128.1"/>
    </source>
</evidence>
<feature type="non-terminal residue" evidence="4">
    <location>
        <position position="1"/>
    </location>
</feature>
<dbReference type="InterPro" id="IPR001680">
    <property type="entry name" value="WD40_rpt"/>
</dbReference>
<dbReference type="InterPro" id="IPR019775">
    <property type="entry name" value="WD40_repeat_CS"/>
</dbReference>
<evidence type="ECO:0000256" key="1">
    <source>
        <dbReference type="ARBA" id="ARBA00022574"/>
    </source>
</evidence>
<dbReference type="SUPFAM" id="SSF50978">
    <property type="entry name" value="WD40 repeat-like"/>
    <property type="match status" value="1"/>
</dbReference>
<dbReference type="GO" id="GO:0006367">
    <property type="term" value="P:transcription initiation at RNA polymerase II promoter"/>
    <property type="evidence" value="ECO:0007669"/>
    <property type="project" value="TreeGrafter"/>
</dbReference>
<dbReference type="PANTHER" id="PTHR19879">
    <property type="entry name" value="TRANSCRIPTION INITIATION FACTOR TFIID"/>
    <property type="match status" value="1"/>
</dbReference>
<dbReference type="InterPro" id="IPR015943">
    <property type="entry name" value="WD40/YVTN_repeat-like_dom_sf"/>
</dbReference>
<dbReference type="PANTHER" id="PTHR19879:SF1">
    <property type="entry name" value="CANNONBALL-RELATED"/>
    <property type="match status" value="1"/>
</dbReference>
<dbReference type="PROSITE" id="PS00678">
    <property type="entry name" value="WD_REPEATS_1"/>
    <property type="match status" value="2"/>
</dbReference>
<dbReference type="SMART" id="SM00320">
    <property type="entry name" value="WD40"/>
    <property type="match status" value="2"/>
</dbReference>
<dbReference type="GO" id="GO:0016251">
    <property type="term" value="F:RNA polymerase II general transcription initiation factor activity"/>
    <property type="evidence" value="ECO:0007669"/>
    <property type="project" value="TreeGrafter"/>
</dbReference>